<dbReference type="SUPFAM" id="SSF51735">
    <property type="entry name" value="NAD(P)-binding Rossmann-fold domains"/>
    <property type="match status" value="1"/>
</dbReference>
<evidence type="ECO:0000313" key="16">
    <source>
        <dbReference type="Proteomes" id="UP000614811"/>
    </source>
</evidence>
<keyword evidence="9" id="KW-0443">Lipid metabolism</keyword>
<evidence type="ECO:0000256" key="10">
    <source>
        <dbReference type="ARBA" id="ARBA00023239"/>
    </source>
</evidence>
<evidence type="ECO:0000256" key="9">
    <source>
        <dbReference type="ARBA" id="ARBA00023098"/>
    </source>
</evidence>
<keyword evidence="10" id="KW-0456">Lyase</keyword>
<dbReference type="Pfam" id="PF00725">
    <property type="entry name" value="3HCDH"/>
    <property type="match status" value="2"/>
</dbReference>
<dbReference type="CDD" id="cd06558">
    <property type="entry name" value="crotonase-like"/>
    <property type="match status" value="1"/>
</dbReference>
<dbReference type="EC" id="4.2.1.17" evidence="4"/>
<dbReference type="SUPFAM" id="SSF52096">
    <property type="entry name" value="ClpP/crotonase"/>
    <property type="match status" value="1"/>
</dbReference>
<dbReference type="Proteomes" id="UP000614811">
    <property type="component" value="Unassembled WGS sequence"/>
</dbReference>
<evidence type="ECO:0000313" key="15">
    <source>
        <dbReference type="EMBL" id="GHA15122.1"/>
    </source>
</evidence>
<dbReference type="RefSeq" id="WP_189401961.1">
    <property type="nucleotide sequence ID" value="NZ_BMXA01000005.1"/>
</dbReference>
<dbReference type="GO" id="GO:0070403">
    <property type="term" value="F:NAD+ binding"/>
    <property type="evidence" value="ECO:0007669"/>
    <property type="project" value="InterPro"/>
</dbReference>
<dbReference type="Pfam" id="PF00378">
    <property type="entry name" value="ECH_1"/>
    <property type="match status" value="1"/>
</dbReference>
<feature type="domain" description="3-hydroxyacyl-CoA dehydrogenase C-terminal" evidence="13">
    <location>
        <begin position="615"/>
        <end position="699"/>
    </location>
</feature>
<dbReference type="EMBL" id="BMXA01000005">
    <property type="protein sequence ID" value="GHA15122.1"/>
    <property type="molecule type" value="Genomic_DNA"/>
</dbReference>
<keyword evidence="11" id="KW-0511">Multifunctional enzyme</keyword>
<proteinExistence type="inferred from homology"/>
<feature type="domain" description="3-hydroxyacyl-CoA dehydrogenase NAD binding" evidence="14">
    <location>
        <begin position="307"/>
        <end position="487"/>
    </location>
</feature>
<keyword evidence="7" id="KW-0560">Oxidoreductase</keyword>
<comment type="pathway">
    <text evidence="1">Lipid metabolism; fatty acid beta-oxidation.</text>
</comment>
<dbReference type="FunFam" id="3.90.226.10:FF:000011">
    <property type="entry name" value="Fatty acid oxidation complex subunit alpha"/>
    <property type="match status" value="1"/>
</dbReference>
<evidence type="ECO:0000256" key="2">
    <source>
        <dbReference type="ARBA" id="ARBA00007005"/>
    </source>
</evidence>
<dbReference type="PANTHER" id="PTHR43612:SF3">
    <property type="entry name" value="TRIFUNCTIONAL ENZYME SUBUNIT ALPHA, MITOCHONDRIAL"/>
    <property type="match status" value="1"/>
</dbReference>
<evidence type="ECO:0000256" key="1">
    <source>
        <dbReference type="ARBA" id="ARBA00005005"/>
    </source>
</evidence>
<dbReference type="Gene3D" id="1.10.1040.50">
    <property type="match status" value="1"/>
</dbReference>
<keyword evidence="5" id="KW-0276">Fatty acid metabolism</keyword>
<dbReference type="GO" id="GO:0016509">
    <property type="term" value="F:long-chain (3S)-3-hydroxyacyl-CoA dehydrogenase (NAD+) activity"/>
    <property type="evidence" value="ECO:0007669"/>
    <property type="project" value="TreeGrafter"/>
</dbReference>
<dbReference type="Gene3D" id="3.90.226.10">
    <property type="entry name" value="2-enoyl-CoA Hydratase, Chain A, domain 1"/>
    <property type="match status" value="1"/>
</dbReference>
<reference evidence="15" key="1">
    <citation type="journal article" date="2014" name="Int. J. Syst. Evol. Microbiol.">
        <title>Complete genome sequence of Corynebacterium casei LMG S-19264T (=DSM 44701T), isolated from a smear-ripened cheese.</title>
        <authorList>
            <consortium name="US DOE Joint Genome Institute (JGI-PGF)"/>
            <person name="Walter F."/>
            <person name="Albersmeier A."/>
            <person name="Kalinowski J."/>
            <person name="Ruckert C."/>
        </authorList>
    </citation>
    <scope>NUCLEOTIDE SEQUENCE</scope>
    <source>
        <strain evidence="15">KCTC 12711</strain>
    </source>
</reference>
<evidence type="ECO:0000259" key="13">
    <source>
        <dbReference type="Pfam" id="PF00725"/>
    </source>
</evidence>
<protein>
    <recommendedName>
        <fullName evidence="4">enoyl-CoA hydratase</fullName>
        <ecNumber evidence="4">4.2.1.17</ecNumber>
    </recommendedName>
</protein>
<keyword evidence="16" id="KW-1185">Reference proteome</keyword>
<dbReference type="PANTHER" id="PTHR43612">
    <property type="entry name" value="TRIFUNCTIONAL ENZYME SUBUNIT ALPHA"/>
    <property type="match status" value="1"/>
</dbReference>
<dbReference type="GO" id="GO:0004300">
    <property type="term" value="F:enoyl-CoA hydratase activity"/>
    <property type="evidence" value="ECO:0007669"/>
    <property type="project" value="UniProtKB-EC"/>
</dbReference>
<sequence>MSIFTLDTQDGIATITMNDPSQPQNVLNSGIQTEYEAVFSQIELDDSLAGLIFQSGKPGCFLAGADISMLQGITSEEQAVESSELLHAMFDRITKLKIPTVAAIDGVCLGGGLELALAFDYRIASDDKATKIGLPEVQLGLIPGGGGTQRLPRLIDLPTALDLLLTGKQLNGKRAHKAGIVDAVVPASILTDVATRYIARGKPKRRQSAKNWLFKFGPIRKYVISQARSKTLKATKGKYPAPIKILKVVNRGLRMGLKKGLKNEAKAFGHMLMTPESQQLVNIFFASTDLKKDTGVDSDATAVPVEQVGVLGAGLMGAGIAYVSATKAGKTVRLKDISNEGVAKGIAYTGKILDKQVARRRMTALDRQAHLARLTGGTDYRGFATSDVVIEAVFESLDLKQGMVADIEALNTEKKTIFATNTSAIPIDSVAANAKYPERVVGMHYFSPVEKMPLLEVVTGSKTADWVTATAVELGKQQGKTVIVVNDGPGFYTTRILVPYNMEAVRMVLEGVAIEEVDSALEHFGMPVGPIKLMDEVGIDVGAHIVTTLNQAFGDRIPLIDGVDRVLADDRKGRKNGRGFYDYSEKSKGKQVDETIYDVLNLPNHGRTELSGQAIAERIILTMLNEAAYCLQDGILRSARDGDIGAIFGLGFPPFLGGPFRYMDTLGAAAVVEKLEALKAEFGLRFEPAPILRKHAKKGTRFYTA</sequence>
<keyword evidence="6" id="KW-0442">Lipid degradation</keyword>
<dbReference type="Pfam" id="PF02737">
    <property type="entry name" value="3HCDH_N"/>
    <property type="match status" value="1"/>
</dbReference>
<evidence type="ECO:0000256" key="5">
    <source>
        <dbReference type="ARBA" id="ARBA00022832"/>
    </source>
</evidence>
<keyword evidence="8" id="KW-0520">NAD</keyword>
<gene>
    <name evidence="15" type="primary">fadJ</name>
    <name evidence="15" type="ORF">GCM10008090_25850</name>
</gene>
<accession>A0A918RWD0</accession>
<comment type="catalytic activity">
    <reaction evidence="12">
        <text>a (3S)-3-hydroxyacyl-CoA + NAD(+) = a 3-oxoacyl-CoA + NADH + H(+)</text>
        <dbReference type="Rhea" id="RHEA:22432"/>
        <dbReference type="ChEBI" id="CHEBI:15378"/>
        <dbReference type="ChEBI" id="CHEBI:57318"/>
        <dbReference type="ChEBI" id="CHEBI:57540"/>
        <dbReference type="ChEBI" id="CHEBI:57945"/>
        <dbReference type="ChEBI" id="CHEBI:90726"/>
        <dbReference type="EC" id="1.1.1.35"/>
    </reaction>
</comment>
<evidence type="ECO:0000256" key="8">
    <source>
        <dbReference type="ARBA" id="ARBA00023027"/>
    </source>
</evidence>
<comment type="similarity">
    <text evidence="2">In the central section; belongs to the 3-hydroxyacyl-CoA dehydrogenase family.</text>
</comment>
<evidence type="ECO:0000256" key="3">
    <source>
        <dbReference type="ARBA" id="ARBA00008750"/>
    </source>
</evidence>
<dbReference type="InterPro" id="IPR008927">
    <property type="entry name" value="6-PGluconate_DH-like_C_sf"/>
</dbReference>
<evidence type="ECO:0000256" key="12">
    <source>
        <dbReference type="ARBA" id="ARBA00049556"/>
    </source>
</evidence>
<name>A0A918RWD0_9GAMM</name>
<comment type="caution">
    <text evidence="15">The sequence shown here is derived from an EMBL/GenBank/DDBJ whole genome shotgun (WGS) entry which is preliminary data.</text>
</comment>
<evidence type="ECO:0000256" key="7">
    <source>
        <dbReference type="ARBA" id="ARBA00023002"/>
    </source>
</evidence>
<comment type="similarity">
    <text evidence="3">In the N-terminal section; belongs to the enoyl-CoA hydratase/isomerase family.</text>
</comment>
<evidence type="ECO:0000259" key="14">
    <source>
        <dbReference type="Pfam" id="PF02737"/>
    </source>
</evidence>
<organism evidence="15 16">
    <name type="scientific">Arenicella chitinivorans</name>
    <dbReference type="NCBI Taxonomy" id="1329800"/>
    <lineage>
        <taxon>Bacteria</taxon>
        <taxon>Pseudomonadati</taxon>
        <taxon>Pseudomonadota</taxon>
        <taxon>Gammaproteobacteria</taxon>
        <taxon>Arenicellales</taxon>
        <taxon>Arenicellaceae</taxon>
        <taxon>Arenicella</taxon>
    </lineage>
</organism>
<dbReference type="NCBIfam" id="NF008363">
    <property type="entry name" value="PRK11154.1"/>
    <property type="match status" value="1"/>
</dbReference>
<reference evidence="15" key="2">
    <citation type="submission" date="2020-09" db="EMBL/GenBank/DDBJ databases">
        <authorList>
            <person name="Sun Q."/>
            <person name="Kim S."/>
        </authorList>
    </citation>
    <scope>NUCLEOTIDE SEQUENCE</scope>
    <source>
        <strain evidence="15">KCTC 12711</strain>
    </source>
</reference>
<dbReference type="FunFam" id="3.40.50.720:FF:000009">
    <property type="entry name" value="Fatty oxidation complex, alpha subunit"/>
    <property type="match status" value="1"/>
</dbReference>
<evidence type="ECO:0000256" key="4">
    <source>
        <dbReference type="ARBA" id="ARBA00012076"/>
    </source>
</evidence>
<dbReference type="InterPro" id="IPR050136">
    <property type="entry name" value="FA_oxidation_alpha_subunit"/>
</dbReference>
<evidence type="ECO:0000256" key="11">
    <source>
        <dbReference type="ARBA" id="ARBA00023268"/>
    </source>
</evidence>
<dbReference type="InterPro" id="IPR001753">
    <property type="entry name" value="Enoyl-CoA_hydra/iso"/>
</dbReference>
<dbReference type="InterPro" id="IPR029045">
    <property type="entry name" value="ClpP/crotonase-like_dom_sf"/>
</dbReference>
<dbReference type="GO" id="GO:0006635">
    <property type="term" value="P:fatty acid beta-oxidation"/>
    <property type="evidence" value="ECO:0007669"/>
    <property type="project" value="UniProtKB-ARBA"/>
</dbReference>
<dbReference type="AlphaFoldDB" id="A0A918RWD0"/>
<dbReference type="InterPro" id="IPR006176">
    <property type="entry name" value="3-OHacyl-CoA_DH_NAD-bd"/>
</dbReference>
<dbReference type="SUPFAM" id="SSF48179">
    <property type="entry name" value="6-phosphogluconate dehydrogenase C-terminal domain-like"/>
    <property type="match status" value="2"/>
</dbReference>
<dbReference type="Gene3D" id="3.40.50.720">
    <property type="entry name" value="NAD(P)-binding Rossmann-like Domain"/>
    <property type="match status" value="1"/>
</dbReference>
<evidence type="ECO:0000256" key="6">
    <source>
        <dbReference type="ARBA" id="ARBA00022963"/>
    </source>
</evidence>
<feature type="domain" description="3-hydroxyacyl-CoA dehydrogenase C-terminal" evidence="13">
    <location>
        <begin position="490"/>
        <end position="583"/>
    </location>
</feature>
<dbReference type="InterPro" id="IPR036291">
    <property type="entry name" value="NAD(P)-bd_dom_sf"/>
</dbReference>
<dbReference type="InterPro" id="IPR006108">
    <property type="entry name" value="3HC_DH_C"/>
</dbReference>